<evidence type="ECO:0000256" key="3">
    <source>
        <dbReference type="ARBA" id="ARBA00023315"/>
    </source>
</evidence>
<comment type="caution">
    <text evidence="5">The sequence shown here is derived from an EMBL/GenBank/DDBJ whole genome shotgun (WGS) entry which is preliminary data.</text>
</comment>
<keyword evidence="1 4" id="KW-0963">Cytoplasm</keyword>
<dbReference type="HAMAP" id="MF_00688">
    <property type="entry name" value="Leu_Phe_trans"/>
    <property type="match status" value="1"/>
</dbReference>
<evidence type="ECO:0000313" key="5">
    <source>
        <dbReference type="EMBL" id="MFC3853035.1"/>
    </source>
</evidence>
<protein>
    <recommendedName>
        <fullName evidence="4">Leucyl/phenylalanyl-tRNA--protein transferase</fullName>
        <ecNumber evidence="4">2.3.2.6</ecNumber>
    </recommendedName>
    <alternativeName>
        <fullName evidence="4">L/F-transferase</fullName>
    </alternativeName>
    <alternativeName>
        <fullName evidence="4">Leucyltransferase</fullName>
    </alternativeName>
    <alternativeName>
        <fullName evidence="4">Phenyalanyltransferase</fullName>
    </alternativeName>
</protein>
<dbReference type="EC" id="2.3.2.6" evidence="4"/>
<dbReference type="Pfam" id="PF03588">
    <property type="entry name" value="Leu_Phe_trans"/>
    <property type="match status" value="1"/>
</dbReference>
<dbReference type="PANTHER" id="PTHR30098">
    <property type="entry name" value="LEUCYL/PHENYLALANYL-TRNA--PROTEIN TRANSFERASE"/>
    <property type="match status" value="1"/>
</dbReference>
<organism evidence="5 6">
    <name type="scientific">Saccharospirillum mangrovi</name>
    <dbReference type="NCBI Taxonomy" id="2161747"/>
    <lineage>
        <taxon>Bacteria</taxon>
        <taxon>Pseudomonadati</taxon>
        <taxon>Pseudomonadota</taxon>
        <taxon>Gammaproteobacteria</taxon>
        <taxon>Oceanospirillales</taxon>
        <taxon>Saccharospirillaceae</taxon>
        <taxon>Saccharospirillum</taxon>
    </lineage>
</organism>
<comment type="similarity">
    <text evidence="4">Belongs to the L/F-transferase family.</text>
</comment>
<comment type="function">
    <text evidence="4">Functions in the N-end rule pathway of protein degradation where it conjugates Leu, Phe and, less efficiently, Met from aminoacyl-tRNAs to the N-termini of proteins containing an N-terminal arginine or lysine.</text>
</comment>
<dbReference type="EMBL" id="JBHRYR010000003">
    <property type="protein sequence ID" value="MFC3853035.1"/>
    <property type="molecule type" value="Genomic_DNA"/>
</dbReference>
<comment type="catalytic activity">
    <reaction evidence="4">
        <text>N-terminal L-lysyl-[protein] + L-leucyl-tRNA(Leu) = N-terminal L-leucyl-L-lysyl-[protein] + tRNA(Leu) + H(+)</text>
        <dbReference type="Rhea" id="RHEA:12340"/>
        <dbReference type="Rhea" id="RHEA-COMP:9613"/>
        <dbReference type="Rhea" id="RHEA-COMP:9622"/>
        <dbReference type="Rhea" id="RHEA-COMP:12670"/>
        <dbReference type="Rhea" id="RHEA-COMP:12671"/>
        <dbReference type="ChEBI" id="CHEBI:15378"/>
        <dbReference type="ChEBI" id="CHEBI:65249"/>
        <dbReference type="ChEBI" id="CHEBI:78442"/>
        <dbReference type="ChEBI" id="CHEBI:78494"/>
        <dbReference type="ChEBI" id="CHEBI:133043"/>
        <dbReference type="EC" id="2.3.2.6"/>
    </reaction>
</comment>
<sequence>MSIYWLDPKQPPIFPPPEWALDDPNGLLATGGALTVEWLTQAYSQGIFPWFSEGEPILWWSPSPRCVFMPGDLHITRRLRRQIRTVPDLRITLGTDFDQVLQYCAEVPRHGQYGTWITEGMQEAYRALHRASHATAVAIWSGPELLGGIYGVSLGQMFYGESMFSRQSGGSKMALAVVDYLARQGVWRCVDAQVENPHLMSLGARLISRSQFEQTLHDAVAQPSTLKVISEEFRLDAFLQDLAT</sequence>
<dbReference type="InterPro" id="IPR042221">
    <property type="entry name" value="Leu/Phe-tRNA_Trfase_N"/>
</dbReference>
<dbReference type="RefSeq" id="WP_380695807.1">
    <property type="nucleotide sequence ID" value="NZ_JBHRYR010000003.1"/>
</dbReference>
<evidence type="ECO:0000313" key="6">
    <source>
        <dbReference type="Proteomes" id="UP001595617"/>
    </source>
</evidence>
<comment type="catalytic activity">
    <reaction evidence="4">
        <text>N-terminal L-arginyl-[protein] + L-leucyl-tRNA(Leu) = N-terminal L-leucyl-L-arginyl-[protein] + tRNA(Leu) + H(+)</text>
        <dbReference type="Rhea" id="RHEA:50416"/>
        <dbReference type="Rhea" id="RHEA-COMP:9613"/>
        <dbReference type="Rhea" id="RHEA-COMP:9622"/>
        <dbReference type="Rhea" id="RHEA-COMP:12672"/>
        <dbReference type="Rhea" id="RHEA-COMP:12673"/>
        <dbReference type="ChEBI" id="CHEBI:15378"/>
        <dbReference type="ChEBI" id="CHEBI:64719"/>
        <dbReference type="ChEBI" id="CHEBI:78442"/>
        <dbReference type="ChEBI" id="CHEBI:78494"/>
        <dbReference type="ChEBI" id="CHEBI:133044"/>
        <dbReference type="EC" id="2.3.2.6"/>
    </reaction>
</comment>
<evidence type="ECO:0000256" key="1">
    <source>
        <dbReference type="ARBA" id="ARBA00022490"/>
    </source>
</evidence>
<keyword evidence="3 4" id="KW-0012">Acyltransferase</keyword>
<name>A0ABV8A0Y5_9GAMM</name>
<dbReference type="Gene3D" id="3.40.630.70">
    <property type="entry name" value="Leucyl/phenylalanyl-tRNA-protein transferase, C-terminal domain"/>
    <property type="match status" value="1"/>
</dbReference>
<comment type="catalytic activity">
    <reaction evidence="4">
        <text>L-phenylalanyl-tRNA(Phe) + an N-terminal L-alpha-aminoacyl-[protein] = an N-terminal L-phenylalanyl-L-alpha-aminoacyl-[protein] + tRNA(Phe)</text>
        <dbReference type="Rhea" id="RHEA:43632"/>
        <dbReference type="Rhea" id="RHEA-COMP:9668"/>
        <dbReference type="Rhea" id="RHEA-COMP:9699"/>
        <dbReference type="Rhea" id="RHEA-COMP:10636"/>
        <dbReference type="Rhea" id="RHEA-COMP:10637"/>
        <dbReference type="ChEBI" id="CHEBI:78442"/>
        <dbReference type="ChEBI" id="CHEBI:78531"/>
        <dbReference type="ChEBI" id="CHEBI:78597"/>
        <dbReference type="ChEBI" id="CHEBI:83561"/>
        <dbReference type="EC" id="2.3.2.6"/>
    </reaction>
</comment>
<dbReference type="NCBIfam" id="TIGR00667">
    <property type="entry name" value="aat"/>
    <property type="match status" value="1"/>
</dbReference>
<comment type="subcellular location">
    <subcellularLocation>
        <location evidence="4">Cytoplasm</location>
    </subcellularLocation>
</comment>
<evidence type="ECO:0000256" key="4">
    <source>
        <dbReference type="HAMAP-Rule" id="MF_00688"/>
    </source>
</evidence>
<dbReference type="Proteomes" id="UP001595617">
    <property type="component" value="Unassembled WGS sequence"/>
</dbReference>
<proteinExistence type="inferred from homology"/>
<reference evidence="6" key="1">
    <citation type="journal article" date="2019" name="Int. J. Syst. Evol. Microbiol.">
        <title>The Global Catalogue of Microorganisms (GCM) 10K type strain sequencing project: providing services to taxonomists for standard genome sequencing and annotation.</title>
        <authorList>
            <consortium name="The Broad Institute Genomics Platform"/>
            <consortium name="The Broad Institute Genome Sequencing Center for Infectious Disease"/>
            <person name="Wu L."/>
            <person name="Ma J."/>
        </authorList>
    </citation>
    <scope>NUCLEOTIDE SEQUENCE [LARGE SCALE GENOMIC DNA]</scope>
    <source>
        <strain evidence="6">IBRC 10765</strain>
    </source>
</reference>
<keyword evidence="6" id="KW-1185">Reference proteome</keyword>
<dbReference type="SUPFAM" id="SSF55729">
    <property type="entry name" value="Acyl-CoA N-acyltransferases (Nat)"/>
    <property type="match status" value="1"/>
</dbReference>
<accession>A0ABV8A0Y5</accession>
<dbReference type="InterPro" id="IPR016181">
    <property type="entry name" value="Acyl_CoA_acyltransferase"/>
</dbReference>
<dbReference type="InterPro" id="IPR004616">
    <property type="entry name" value="Leu/Phe-tRNA_Trfase"/>
</dbReference>
<evidence type="ECO:0000256" key="2">
    <source>
        <dbReference type="ARBA" id="ARBA00022679"/>
    </source>
</evidence>
<dbReference type="PANTHER" id="PTHR30098:SF2">
    <property type="entry name" value="LEUCYL_PHENYLALANYL-TRNA--PROTEIN TRANSFERASE"/>
    <property type="match status" value="1"/>
</dbReference>
<gene>
    <name evidence="4 5" type="primary">aat</name>
    <name evidence="5" type="ORF">ACFOOG_09360</name>
</gene>
<dbReference type="GO" id="GO:0008914">
    <property type="term" value="F:leucyl-tRNA--protein transferase activity"/>
    <property type="evidence" value="ECO:0007669"/>
    <property type="project" value="UniProtKB-EC"/>
</dbReference>
<keyword evidence="2 4" id="KW-0808">Transferase</keyword>
<dbReference type="InterPro" id="IPR042203">
    <property type="entry name" value="Leu/Phe-tRNA_Trfase_C"/>
</dbReference>
<dbReference type="Gene3D" id="3.30.70.3550">
    <property type="entry name" value="Leucyl/phenylalanyl-tRNA-protein transferase, N-terminal domain"/>
    <property type="match status" value="1"/>
</dbReference>